<proteinExistence type="predicted"/>
<name>A0A0X3BQ28_9EURY</name>
<dbReference type="EMBL" id="LT158599">
    <property type="protein sequence ID" value="CVK33910.1"/>
    <property type="molecule type" value="Genomic_DNA"/>
</dbReference>
<reference evidence="1 2" key="1">
    <citation type="submission" date="2016-01" db="EMBL/GenBank/DDBJ databases">
        <authorList>
            <person name="Manzoor S."/>
        </authorList>
    </citation>
    <scope>NUCLEOTIDE SEQUENCE [LARGE SCALE GENOMIC DNA]</scope>
    <source>
        <strain evidence="1">Methanoculleus sp MAB1</strain>
    </source>
</reference>
<protein>
    <submittedName>
        <fullName evidence="1">Uncharacterized protein</fullName>
    </submittedName>
</protein>
<dbReference type="KEGG" id="mema:MMAB1_2697"/>
<sequence length="66" mass="7984">MQSVREEIWDQELPPIRINKDTIKKQATRYRMGSVRLALGRIKTEEEFEEDKREIIKKQFPKNPLQ</sequence>
<organism evidence="1 2">
    <name type="scientific">Methanoculleus bourgensis</name>
    <dbReference type="NCBI Taxonomy" id="83986"/>
    <lineage>
        <taxon>Archaea</taxon>
        <taxon>Methanobacteriati</taxon>
        <taxon>Methanobacteriota</taxon>
        <taxon>Stenosarchaea group</taxon>
        <taxon>Methanomicrobia</taxon>
        <taxon>Methanomicrobiales</taxon>
        <taxon>Methanomicrobiaceae</taxon>
        <taxon>Methanoculleus</taxon>
    </lineage>
</organism>
<gene>
    <name evidence="1" type="ORF">MMAB1_2697</name>
</gene>
<evidence type="ECO:0000313" key="2">
    <source>
        <dbReference type="Proteomes" id="UP000069850"/>
    </source>
</evidence>
<accession>A0A0X3BQ28</accession>
<dbReference type="AlphaFoldDB" id="A0A0X3BQ28"/>
<dbReference type="GeneID" id="27138282"/>
<dbReference type="RefSeq" id="WP_062265091.1">
    <property type="nucleotide sequence ID" value="NZ_LT158599.1"/>
</dbReference>
<dbReference type="Proteomes" id="UP000069850">
    <property type="component" value="Chromosome 1"/>
</dbReference>
<evidence type="ECO:0000313" key="1">
    <source>
        <dbReference type="EMBL" id="CVK33910.1"/>
    </source>
</evidence>